<feature type="transmembrane region" description="Helical" evidence="5">
    <location>
        <begin position="283"/>
        <end position="309"/>
    </location>
</feature>
<dbReference type="CDD" id="cd06261">
    <property type="entry name" value="TM_PBP2"/>
    <property type="match status" value="2"/>
</dbReference>
<evidence type="ECO:0000313" key="7">
    <source>
        <dbReference type="EMBL" id="SLM18639.1"/>
    </source>
</evidence>
<dbReference type="PANTHER" id="PTHR43496">
    <property type="entry name" value="PROTEIN LPLB"/>
    <property type="match status" value="1"/>
</dbReference>
<keyword evidence="4 5" id="KW-0472">Membrane</keyword>
<feature type="domain" description="ABC transmembrane type-1" evidence="6">
    <location>
        <begin position="54"/>
        <end position="253"/>
    </location>
</feature>
<dbReference type="GO" id="GO:0055085">
    <property type="term" value="P:transmembrane transport"/>
    <property type="evidence" value="ECO:0007669"/>
    <property type="project" value="InterPro"/>
</dbReference>
<feature type="transmembrane region" description="Helical" evidence="5">
    <location>
        <begin position="185"/>
        <end position="203"/>
    </location>
</feature>
<dbReference type="PROSITE" id="PS50928">
    <property type="entry name" value="ABC_TM1"/>
    <property type="match status" value="2"/>
</dbReference>
<evidence type="ECO:0000259" key="6">
    <source>
        <dbReference type="PROSITE" id="PS50928"/>
    </source>
</evidence>
<feature type="transmembrane region" description="Helical" evidence="5">
    <location>
        <begin position="337"/>
        <end position="359"/>
    </location>
</feature>
<dbReference type="SUPFAM" id="SSF161098">
    <property type="entry name" value="MetI-like"/>
    <property type="match status" value="2"/>
</dbReference>
<keyword evidence="5" id="KW-0813">Transport</keyword>
<keyword evidence="3 5" id="KW-1133">Transmembrane helix</keyword>
<dbReference type="AlphaFoldDB" id="A0A3P3XRF6"/>
<dbReference type="EMBL" id="FWDO01000005">
    <property type="protein sequence ID" value="SLM18639.1"/>
    <property type="molecule type" value="Genomic_DNA"/>
</dbReference>
<feature type="transmembrane region" description="Helical" evidence="5">
    <location>
        <begin position="130"/>
        <end position="152"/>
    </location>
</feature>
<evidence type="ECO:0000256" key="1">
    <source>
        <dbReference type="ARBA" id="ARBA00004651"/>
    </source>
</evidence>
<dbReference type="Pfam" id="PF00528">
    <property type="entry name" value="BPD_transp_1"/>
    <property type="match status" value="2"/>
</dbReference>
<sequence>MKHREREWPLSLLIFFIVFCLLAFVVYPIVEVFLYPKANDFVSIFHNARYMRTALNSLMMLVLSTLSATFIGFIFAYTVTRTDVPGRKAFKFITLLPLFSPPFMVSFSYIMMFGRNGLITKGILGLDVNIFGWHGLWLAQTIAFFPVAFLVMEGVLQSISPMLEYAGRNLGANGFTLFRTVTFPLARPGVAGAALLVAIQVLADFGNPIMISGGFSVLATEAWMRVEGWADIAGAAVLSIMLLVPSLVLFFVQRYWVGRKSYVTVTGKMAQVNIQKTGKVMKWVLFTVCAAVSLLVLLVYVGLIVGAFVNGWGYDWTFTTRYITEIATRSKELVHSLSYSAIAGFSSALFSMTAAFLVSRKKFPGRRFVDFTCMLPAALPGIFLGIGYSIGFTRPPVDLYGTATIIILSMIFWNISTGYQTGIGAFQQISPSFSEAASNLGAGSLRIFREIEIPLIKGPFFSSFIMSFIRAITTLSVIVFLSTSKNAVATFSIMNLVSDGFYGKAAALTCVLLVISFGTIGLAKLIMGKQVQFFKV</sequence>
<name>A0A3P3XRF6_9SPIR</name>
<dbReference type="InterPro" id="IPR035906">
    <property type="entry name" value="MetI-like_sf"/>
</dbReference>
<gene>
    <name evidence="7" type="ORF">SPIRO4BDMA_50154</name>
</gene>
<keyword evidence="2 5" id="KW-0812">Transmembrane</keyword>
<dbReference type="InterPro" id="IPR000515">
    <property type="entry name" value="MetI-like"/>
</dbReference>
<comment type="subcellular location">
    <subcellularLocation>
        <location evidence="1 5">Cell membrane</location>
        <topology evidence="1 5">Multi-pass membrane protein</topology>
    </subcellularLocation>
</comment>
<organism evidence="7">
    <name type="scientific">uncultured spirochete</name>
    <dbReference type="NCBI Taxonomy" id="156406"/>
    <lineage>
        <taxon>Bacteria</taxon>
        <taxon>Pseudomonadati</taxon>
        <taxon>Spirochaetota</taxon>
        <taxon>Spirochaetia</taxon>
        <taxon>Spirochaetales</taxon>
        <taxon>environmental samples</taxon>
    </lineage>
</organism>
<evidence type="ECO:0000256" key="5">
    <source>
        <dbReference type="RuleBase" id="RU363032"/>
    </source>
</evidence>
<feature type="transmembrane region" description="Helical" evidence="5">
    <location>
        <begin position="397"/>
        <end position="415"/>
    </location>
</feature>
<protein>
    <submittedName>
        <fullName evidence="7">Binding-protein-dependent transport systems inner membrane component</fullName>
    </submittedName>
</protein>
<dbReference type="GO" id="GO:0005886">
    <property type="term" value="C:plasma membrane"/>
    <property type="evidence" value="ECO:0007669"/>
    <property type="project" value="UniProtKB-SubCell"/>
</dbReference>
<feature type="transmembrane region" description="Helical" evidence="5">
    <location>
        <begin position="55"/>
        <end position="77"/>
    </location>
</feature>
<feature type="transmembrane region" description="Helical" evidence="5">
    <location>
        <begin position="232"/>
        <end position="252"/>
    </location>
</feature>
<accession>A0A3P3XRF6</accession>
<evidence type="ECO:0000256" key="3">
    <source>
        <dbReference type="ARBA" id="ARBA00022989"/>
    </source>
</evidence>
<proteinExistence type="inferred from homology"/>
<feature type="transmembrane region" description="Helical" evidence="5">
    <location>
        <begin position="89"/>
        <end position="110"/>
    </location>
</feature>
<feature type="domain" description="ABC transmembrane type-1" evidence="6">
    <location>
        <begin position="333"/>
        <end position="523"/>
    </location>
</feature>
<feature type="transmembrane region" description="Helical" evidence="5">
    <location>
        <begin position="12"/>
        <end position="35"/>
    </location>
</feature>
<dbReference type="Gene3D" id="1.10.3720.10">
    <property type="entry name" value="MetI-like"/>
    <property type="match status" value="2"/>
</dbReference>
<evidence type="ECO:0000256" key="4">
    <source>
        <dbReference type="ARBA" id="ARBA00023136"/>
    </source>
</evidence>
<feature type="transmembrane region" description="Helical" evidence="5">
    <location>
        <begin position="460"/>
        <end position="481"/>
    </location>
</feature>
<feature type="transmembrane region" description="Helical" evidence="5">
    <location>
        <begin position="501"/>
        <end position="526"/>
    </location>
</feature>
<comment type="similarity">
    <text evidence="5">Belongs to the binding-protein-dependent transport system permease family.</text>
</comment>
<reference evidence="7" key="1">
    <citation type="submission" date="2017-02" db="EMBL/GenBank/DDBJ databases">
        <authorList>
            <person name="Regsiter A."/>
            <person name="William W."/>
        </authorList>
    </citation>
    <scope>NUCLEOTIDE SEQUENCE</scope>
    <source>
        <strain evidence="7">BdmA 4</strain>
    </source>
</reference>
<evidence type="ECO:0000256" key="2">
    <source>
        <dbReference type="ARBA" id="ARBA00022692"/>
    </source>
</evidence>
<feature type="transmembrane region" description="Helical" evidence="5">
    <location>
        <begin position="371"/>
        <end position="391"/>
    </location>
</feature>
<dbReference type="PANTHER" id="PTHR43496:SF1">
    <property type="entry name" value="POLYGALACTURONAN_RHAMNOGALACTURONAN TRANSPORT SYSTEM PERMEASE PROTEIN YTEP"/>
    <property type="match status" value="1"/>
</dbReference>